<dbReference type="RefSeq" id="WP_083964573.1">
    <property type="nucleotide sequence ID" value="NZ_LWSG01000012.1"/>
</dbReference>
<evidence type="ECO:0000313" key="1">
    <source>
        <dbReference type="EMBL" id="OAS86546.1"/>
    </source>
</evidence>
<dbReference type="AlphaFoldDB" id="A0A179SXJ0"/>
<sequence length="126" mass="14285">MTKSILIAFIIPVIILSSCENVLFSQGTTDEELTKDKQLLFFSDDDNIDREAVYYDALLDIKKEFPEEIENMKVFSEHSDSKQYEVEVDIYPSLLVIDKDGVVVHIEGAVLTKEEIMEPIANALSP</sequence>
<gene>
    <name evidence="1" type="ORF">A6K24_03285</name>
</gene>
<evidence type="ECO:0008006" key="3">
    <source>
        <dbReference type="Google" id="ProtNLM"/>
    </source>
</evidence>
<accession>A0A179SXJ0</accession>
<keyword evidence="2" id="KW-1185">Reference proteome</keyword>
<proteinExistence type="predicted"/>
<organism evidence="1 2">
    <name type="scientific">Metabacillus litoralis</name>
    <dbReference type="NCBI Taxonomy" id="152268"/>
    <lineage>
        <taxon>Bacteria</taxon>
        <taxon>Bacillati</taxon>
        <taxon>Bacillota</taxon>
        <taxon>Bacilli</taxon>
        <taxon>Bacillales</taxon>
        <taxon>Bacillaceae</taxon>
        <taxon>Metabacillus</taxon>
    </lineage>
</organism>
<reference evidence="2" key="1">
    <citation type="submission" date="2016-04" db="EMBL/GenBank/DDBJ databases">
        <authorList>
            <person name="Lyu Z."/>
            <person name="Lyu W."/>
        </authorList>
    </citation>
    <scope>NUCLEOTIDE SEQUENCE [LARGE SCALE GENOMIC DNA]</scope>
    <source>
        <strain evidence="2">C44</strain>
    </source>
</reference>
<protein>
    <recommendedName>
        <fullName evidence="3">Small peptidoglycan-associated lipoprotein</fullName>
    </recommendedName>
</protein>
<dbReference type="PROSITE" id="PS51257">
    <property type="entry name" value="PROKAR_LIPOPROTEIN"/>
    <property type="match status" value="1"/>
</dbReference>
<name>A0A179SXJ0_9BACI</name>
<dbReference type="STRING" id="152268.A6K24_03285"/>
<dbReference type="EMBL" id="LWSG01000012">
    <property type="protein sequence ID" value="OAS86546.1"/>
    <property type="molecule type" value="Genomic_DNA"/>
</dbReference>
<dbReference type="InterPro" id="IPR036249">
    <property type="entry name" value="Thioredoxin-like_sf"/>
</dbReference>
<comment type="caution">
    <text evidence="1">The sequence shown here is derived from an EMBL/GenBank/DDBJ whole genome shotgun (WGS) entry which is preliminary data.</text>
</comment>
<evidence type="ECO:0000313" key="2">
    <source>
        <dbReference type="Proteomes" id="UP000078534"/>
    </source>
</evidence>
<dbReference type="SUPFAM" id="SSF52833">
    <property type="entry name" value="Thioredoxin-like"/>
    <property type="match status" value="1"/>
</dbReference>
<dbReference type="OrthoDB" id="2864505at2"/>
<dbReference type="Proteomes" id="UP000078534">
    <property type="component" value="Unassembled WGS sequence"/>
</dbReference>